<dbReference type="GO" id="GO:0017056">
    <property type="term" value="F:structural constituent of nuclear pore"/>
    <property type="evidence" value="ECO:0007669"/>
    <property type="project" value="TreeGrafter"/>
</dbReference>
<protein>
    <submittedName>
        <fullName evidence="6">Nucleoporin complex subunit 54-domain-containing protein</fullName>
    </submittedName>
</protein>
<evidence type="ECO:0000256" key="3">
    <source>
        <dbReference type="ARBA" id="ARBA00023242"/>
    </source>
</evidence>
<name>A0AA40AK60_9PEZI</name>
<evidence type="ECO:0000313" key="7">
    <source>
        <dbReference type="Proteomes" id="UP001172101"/>
    </source>
</evidence>
<sequence>MFSSSNFRPAGQSVFAGGNTGGFGQPLANQNQQQQQQTSQQQQQQQTSQQQQQQLQPGAQGLGQLQANPNQQQLGNSLWQPGSLANYQKPIPEQIKMITDKWDPSNPNCVFKTYLYNKVDEHAVPLYGPQPNDDPKEWEEALQQKPAPNYIPVLCAGFPSIVARLVLQRRVITEYNNKLHAINASLDEILSRHDLEHSVRALKARRRHAEISKRCLTLASKVQVMRNRGYAMSSDEDELKQKLQKIDKSIQDPALSARMEELWSRLIILRGYADNLKDELNKPGLGESDGLSEEIEARAKKILEDYEKQLQHLKKQVEEAKKDFQYWEKEHNPTPAPSRASSGK</sequence>
<feature type="region of interest" description="Disordered" evidence="4">
    <location>
        <begin position="1"/>
        <end position="66"/>
    </location>
</feature>
<dbReference type="Gene3D" id="1.20.5.3600">
    <property type="match status" value="1"/>
</dbReference>
<dbReference type="InterPro" id="IPR025712">
    <property type="entry name" value="Nup54_alpha-helical_dom"/>
</dbReference>
<dbReference type="GO" id="GO:0044613">
    <property type="term" value="C:nuclear pore central transport channel"/>
    <property type="evidence" value="ECO:0007669"/>
    <property type="project" value="TreeGrafter"/>
</dbReference>
<evidence type="ECO:0000256" key="1">
    <source>
        <dbReference type="ARBA" id="ARBA00004123"/>
    </source>
</evidence>
<dbReference type="GO" id="GO:0006999">
    <property type="term" value="P:nuclear pore organization"/>
    <property type="evidence" value="ECO:0007669"/>
    <property type="project" value="TreeGrafter"/>
</dbReference>
<dbReference type="PANTHER" id="PTHR13000">
    <property type="entry name" value="NUCLEOPORIN P54"/>
    <property type="match status" value="1"/>
</dbReference>
<feature type="domain" description="Nucleoporin Nup54 alpha-helical" evidence="5">
    <location>
        <begin position="130"/>
        <end position="266"/>
    </location>
</feature>
<keyword evidence="3" id="KW-0539">Nucleus</keyword>
<dbReference type="EMBL" id="JAUIRO010000004">
    <property type="protein sequence ID" value="KAK0717362.1"/>
    <property type="molecule type" value="Genomic_DNA"/>
</dbReference>
<dbReference type="Pfam" id="PF18570">
    <property type="entry name" value="Nup54_57_C"/>
    <property type="match status" value="1"/>
</dbReference>
<dbReference type="GO" id="GO:0036228">
    <property type="term" value="P:protein localization to nuclear inner membrane"/>
    <property type="evidence" value="ECO:0007669"/>
    <property type="project" value="TreeGrafter"/>
</dbReference>
<evidence type="ECO:0000313" key="6">
    <source>
        <dbReference type="EMBL" id="KAK0717362.1"/>
    </source>
</evidence>
<organism evidence="6 7">
    <name type="scientific">Lasiosphaeria miniovina</name>
    <dbReference type="NCBI Taxonomy" id="1954250"/>
    <lineage>
        <taxon>Eukaryota</taxon>
        <taxon>Fungi</taxon>
        <taxon>Dikarya</taxon>
        <taxon>Ascomycota</taxon>
        <taxon>Pezizomycotina</taxon>
        <taxon>Sordariomycetes</taxon>
        <taxon>Sordariomycetidae</taxon>
        <taxon>Sordariales</taxon>
        <taxon>Lasiosphaeriaceae</taxon>
        <taxon>Lasiosphaeria</taxon>
    </lineage>
</organism>
<dbReference type="AlphaFoldDB" id="A0AA40AK60"/>
<dbReference type="Pfam" id="PF13874">
    <property type="entry name" value="Nup54"/>
    <property type="match status" value="1"/>
</dbReference>
<proteinExistence type="predicted"/>
<feature type="region of interest" description="Disordered" evidence="4">
    <location>
        <begin position="324"/>
        <end position="344"/>
    </location>
</feature>
<dbReference type="InterPro" id="IPR024864">
    <property type="entry name" value="Nup54/Nup57/Nup44"/>
</dbReference>
<dbReference type="Proteomes" id="UP001172101">
    <property type="component" value="Unassembled WGS sequence"/>
</dbReference>
<gene>
    <name evidence="6" type="ORF">B0T26DRAFT_675684</name>
</gene>
<evidence type="ECO:0000256" key="2">
    <source>
        <dbReference type="ARBA" id="ARBA00022448"/>
    </source>
</evidence>
<feature type="compositionally biased region" description="Low complexity" evidence="4">
    <location>
        <begin position="25"/>
        <end position="66"/>
    </location>
</feature>
<evidence type="ECO:0000259" key="5">
    <source>
        <dbReference type="Pfam" id="PF13874"/>
    </source>
</evidence>
<evidence type="ECO:0000256" key="4">
    <source>
        <dbReference type="SAM" id="MobiDB-lite"/>
    </source>
</evidence>
<dbReference type="Gene3D" id="1.20.5.490">
    <property type="entry name" value="Single helix bin"/>
    <property type="match status" value="1"/>
</dbReference>
<dbReference type="PANTHER" id="PTHR13000:SF0">
    <property type="entry name" value="NUCLEOPORIN P54"/>
    <property type="match status" value="1"/>
</dbReference>
<accession>A0AA40AK60</accession>
<comment type="caution">
    <text evidence="6">The sequence shown here is derived from an EMBL/GenBank/DDBJ whole genome shotgun (WGS) entry which is preliminary data.</text>
</comment>
<keyword evidence="7" id="KW-1185">Reference proteome</keyword>
<dbReference type="GeneID" id="85323140"/>
<dbReference type="RefSeq" id="XP_060296155.1">
    <property type="nucleotide sequence ID" value="XM_060439870.1"/>
</dbReference>
<reference evidence="6" key="1">
    <citation type="submission" date="2023-06" db="EMBL/GenBank/DDBJ databases">
        <title>Genome-scale phylogeny and comparative genomics of the fungal order Sordariales.</title>
        <authorList>
            <consortium name="Lawrence Berkeley National Laboratory"/>
            <person name="Hensen N."/>
            <person name="Bonometti L."/>
            <person name="Westerberg I."/>
            <person name="Brannstrom I.O."/>
            <person name="Guillou S."/>
            <person name="Cros-Aarteil S."/>
            <person name="Calhoun S."/>
            <person name="Haridas S."/>
            <person name="Kuo A."/>
            <person name="Mondo S."/>
            <person name="Pangilinan J."/>
            <person name="Riley R."/>
            <person name="LaButti K."/>
            <person name="Andreopoulos B."/>
            <person name="Lipzen A."/>
            <person name="Chen C."/>
            <person name="Yanf M."/>
            <person name="Daum C."/>
            <person name="Ng V."/>
            <person name="Clum A."/>
            <person name="Steindorff A."/>
            <person name="Ohm R."/>
            <person name="Martin F."/>
            <person name="Silar P."/>
            <person name="Natvig D."/>
            <person name="Lalanne C."/>
            <person name="Gautier V."/>
            <person name="Ament-velasquez S.L."/>
            <person name="Kruys A."/>
            <person name="Hutchinson M.I."/>
            <person name="Powell A.J."/>
            <person name="Barry K."/>
            <person name="Miller A.N."/>
            <person name="Grigoriev I.V."/>
            <person name="Debuchy R."/>
            <person name="Gladieux P."/>
            <person name="Thoren M.H."/>
            <person name="Johannesson H."/>
        </authorList>
    </citation>
    <scope>NUCLEOTIDE SEQUENCE</scope>
    <source>
        <strain evidence="6">SMH2392-1A</strain>
    </source>
</reference>
<dbReference type="GO" id="GO:0006607">
    <property type="term" value="P:NLS-bearing protein import into nucleus"/>
    <property type="evidence" value="ECO:0007669"/>
    <property type="project" value="TreeGrafter"/>
</dbReference>
<comment type="subcellular location">
    <subcellularLocation>
        <location evidence="1">Nucleus</location>
    </subcellularLocation>
</comment>
<keyword evidence="2" id="KW-0813">Transport</keyword>